<gene>
    <name evidence="1" type="ORF">E2C01_062389</name>
</gene>
<dbReference type="AlphaFoldDB" id="A0A5B7HAZ1"/>
<name>A0A5B7HAZ1_PORTR</name>
<sequence>MATFFGQLRSLCSDIDSQLNAIKEDLRHPPG</sequence>
<protein>
    <submittedName>
        <fullName evidence="1">Uncharacterized protein</fullName>
    </submittedName>
</protein>
<reference evidence="1 2" key="1">
    <citation type="submission" date="2019-05" db="EMBL/GenBank/DDBJ databases">
        <title>Another draft genome of Portunus trituberculatus and its Hox gene families provides insights of decapod evolution.</title>
        <authorList>
            <person name="Jeong J.-H."/>
            <person name="Song I."/>
            <person name="Kim S."/>
            <person name="Choi T."/>
            <person name="Kim D."/>
            <person name="Ryu S."/>
            <person name="Kim W."/>
        </authorList>
    </citation>
    <scope>NUCLEOTIDE SEQUENCE [LARGE SCALE GENOMIC DNA]</scope>
    <source>
        <tissue evidence="1">Muscle</tissue>
    </source>
</reference>
<keyword evidence="2" id="KW-1185">Reference proteome</keyword>
<evidence type="ECO:0000313" key="2">
    <source>
        <dbReference type="Proteomes" id="UP000324222"/>
    </source>
</evidence>
<organism evidence="1 2">
    <name type="scientific">Portunus trituberculatus</name>
    <name type="common">Swimming crab</name>
    <name type="synonym">Neptunus trituberculatus</name>
    <dbReference type="NCBI Taxonomy" id="210409"/>
    <lineage>
        <taxon>Eukaryota</taxon>
        <taxon>Metazoa</taxon>
        <taxon>Ecdysozoa</taxon>
        <taxon>Arthropoda</taxon>
        <taxon>Crustacea</taxon>
        <taxon>Multicrustacea</taxon>
        <taxon>Malacostraca</taxon>
        <taxon>Eumalacostraca</taxon>
        <taxon>Eucarida</taxon>
        <taxon>Decapoda</taxon>
        <taxon>Pleocyemata</taxon>
        <taxon>Brachyura</taxon>
        <taxon>Eubrachyura</taxon>
        <taxon>Portunoidea</taxon>
        <taxon>Portunidae</taxon>
        <taxon>Portuninae</taxon>
        <taxon>Portunus</taxon>
    </lineage>
</organism>
<dbReference type="EMBL" id="VSRR010027447">
    <property type="protein sequence ID" value="MPC68192.1"/>
    <property type="molecule type" value="Genomic_DNA"/>
</dbReference>
<accession>A0A5B7HAZ1</accession>
<evidence type="ECO:0000313" key="1">
    <source>
        <dbReference type="EMBL" id="MPC68192.1"/>
    </source>
</evidence>
<dbReference type="Proteomes" id="UP000324222">
    <property type="component" value="Unassembled WGS sequence"/>
</dbReference>
<comment type="caution">
    <text evidence="1">The sequence shown here is derived from an EMBL/GenBank/DDBJ whole genome shotgun (WGS) entry which is preliminary data.</text>
</comment>
<proteinExistence type="predicted"/>